<dbReference type="EC" id="2.7.7.6" evidence="1"/>
<organism evidence="1">
    <name type="scientific">Davidia involucrata</name>
    <name type="common">Dove tree</name>
    <dbReference type="NCBI Taxonomy" id="16924"/>
    <lineage>
        <taxon>Eukaryota</taxon>
        <taxon>Viridiplantae</taxon>
        <taxon>Streptophyta</taxon>
        <taxon>Embryophyta</taxon>
        <taxon>Tracheophyta</taxon>
        <taxon>Spermatophyta</taxon>
        <taxon>Magnoliopsida</taxon>
        <taxon>eudicotyledons</taxon>
        <taxon>Gunneridae</taxon>
        <taxon>Pentapetalae</taxon>
        <taxon>asterids</taxon>
        <taxon>Cornales</taxon>
        <taxon>Nyssaceae</taxon>
        <taxon>Davidia</taxon>
    </lineage>
</organism>
<dbReference type="PANTHER" id="PTHR11439">
    <property type="entry name" value="GAG-POL-RELATED RETROTRANSPOSON"/>
    <property type="match status" value="1"/>
</dbReference>
<evidence type="ECO:0000313" key="1">
    <source>
        <dbReference type="EMBL" id="MPA66977.1"/>
    </source>
</evidence>
<protein>
    <submittedName>
        <fullName evidence="1">Putative polyprotein</fullName>
        <ecNumber evidence="1">2.7.7.6</ecNumber>
    </submittedName>
</protein>
<reference evidence="1" key="1">
    <citation type="submission" date="2019-08" db="EMBL/GenBank/DDBJ databases">
        <title>Reference gene set and small RNA set construction with multiple tissues from Davidia involucrata Baill.</title>
        <authorList>
            <person name="Yang H."/>
            <person name="Zhou C."/>
            <person name="Li G."/>
            <person name="Wang J."/>
            <person name="Gao P."/>
            <person name="Wang M."/>
            <person name="Wang R."/>
            <person name="Zhao Y."/>
        </authorList>
    </citation>
    <scope>NUCLEOTIDE SEQUENCE</scope>
    <source>
        <tissue evidence="1">Mixed with DoveR01_LX</tissue>
    </source>
</reference>
<dbReference type="CDD" id="cd09272">
    <property type="entry name" value="RNase_HI_RT_Ty1"/>
    <property type="match status" value="1"/>
</dbReference>
<keyword evidence="1" id="KW-0808">Transferase</keyword>
<dbReference type="GO" id="GO:0003899">
    <property type="term" value="F:DNA-directed RNA polymerase activity"/>
    <property type="evidence" value="ECO:0007669"/>
    <property type="project" value="UniProtKB-EC"/>
</dbReference>
<keyword evidence="1" id="KW-0548">Nucleotidyltransferase</keyword>
<proteinExistence type="predicted"/>
<sequence>MVAASTACQVIWLRQLLDELNQKKITPTKIFGDKKSAISPSKDPVFHGRSKHIDIKFHYIHELVKGNEIAMEFCKSKDQITDILTKPLKAEAYYKLKNMMGMCNSESLSLREAVGI</sequence>
<name>A0A5B7BDL9_DAVIN</name>
<dbReference type="AlphaFoldDB" id="A0A5B7BDL9"/>
<accession>A0A5B7BDL9</accession>
<dbReference type="EMBL" id="GHES01036418">
    <property type="protein sequence ID" value="MPA66977.1"/>
    <property type="molecule type" value="Transcribed_RNA"/>
</dbReference>
<gene>
    <name evidence="1" type="ORF">Din_036418</name>
</gene>
<dbReference type="PANTHER" id="PTHR11439:SF483">
    <property type="entry name" value="PEPTIDE SYNTHASE GLIP-LIKE, PUTATIVE (AFU_ORTHOLOGUE AFUA_3G12920)-RELATED"/>
    <property type="match status" value="1"/>
</dbReference>